<evidence type="ECO:0000313" key="2">
    <source>
        <dbReference type="EMBL" id="KAG7361594.1"/>
    </source>
</evidence>
<proteinExistence type="predicted"/>
<feature type="region of interest" description="Disordered" evidence="1">
    <location>
        <begin position="1"/>
        <end position="33"/>
    </location>
</feature>
<feature type="compositionally biased region" description="Acidic residues" evidence="1">
    <location>
        <begin position="20"/>
        <end position="33"/>
    </location>
</feature>
<gene>
    <name evidence="2" type="ORF">IV203_036695</name>
</gene>
<sequence>MGDSEETSRAALFFDKDHDEECDDEDDEDDDSDEDDLVVFAALNKAMNASANVAALKVDHRTRPRKKRKVFRHDRAYVCLLQDYLGPEATFAGSAFVQMFRITRARFERLYVDAISSGNQYYKADNRTNPATKMTIACVQARLLLPLKCLAYGVPSHTFCDYFQMSKTQARECCKKFNLLIPALYSKEYLRLPTKKDLVAINKLHSAVHKIDGMFGSLDCMHTTWKNCPVAWQGSFRGKSQQKSTIVLEAIADHHLFFWHLSYGWAGTLNDINILNQSPFLRSLTDGVFNELESDVVPYSIGDEIFDKMFVLVDGIYPRYSRFVKTLKQPVSQSEQRFAKWQEAARKDIERAFGVLQAKFQAVARPIHTLRLEEIGAMVTTCLVLHNICVSDRIMGDVHARYDPSYNLSVDETTYADTTQCRNTIEKQRPVDSNDVAVNGLANFNPVGARAIAQRSEFRKLEDRDEWNRLNTAILKLKGG</sequence>
<evidence type="ECO:0000256" key="1">
    <source>
        <dbReference type="SAM" id="MobiDB-lite"/>
    </source>
</evidence>
<evidence type="ECO:0000313" key="3">
    <source>
        <dbReference type="Proteomes" id="UP000693970"/>
    </source>
</evidence>
<dbReference type="Pfam" id="PF04827">
    <property type="entry name" value="Plant_tran"/>
    <property type="match status" value="1"/>
</dbReference>
<dbReference type="PANTHER" id="PTHR47150">
    <property type="entry name" value="OS12G0169200 PROTEIN"/>
    <property type="match status" value="1"/>
</dbReference>
<reference evidence="2" key="2">
    <citation type="submission" date="2021-04" db="EMBL/GenBank/DDBJ databases">
        <authorList>
            <person name="Podell S."/>
        </authorList>
    </citation>
    <scope>NUCLEOTIDE SEQUENCE</scope>
    <source>
        <strain evidence="2">Hildebrandi</strain>
    </source>
</reference>
<dbReference type="OrthoDB" id="42860at2759"/>
<organism evidence="2 3">
    <name type="scientific">Nitzschia inconspicua</name>
    <dbReference type="NCBI Taxonomy" id="303405"/>
    <lineage>
        <taxon>Eukaryota</taxon>
        <taxon>Sar</taxon>
        <taxon>Stramenopiles</taxon>
        <taxon>Ochrophyta</taxon>
        <taxon>Bacillariophyta</taxon>
        <taxon>Bacillariophyceae</taxon>
        <taxon>Bacillariophycidae</taxon>
        <taxon>Bacillariales</taxon>
        <taxon>Bacillariaceae</taxon>
        <taxon>Nitzschia</taxon>
    </lineage>
</organism>
<protein>
    <submittedName>
        <fullName evidence="2">Plant transposon protein</fullName>
    </submittedName>
</protein>
<dbReference type="PANTHER" id="PTHR47150:SF7">
    <property type="entry name" value="NUCLEASE"/>
    <property type="match status" value="1"/>
</dbReference>
<accession>A0A9K3LFN6</accession>
<dbReference type="AlphaFoldDB" id="A0A9K3LFN6"/>
<name>A0A9K3LFN6_9STRA</name>
<keyword evidence="3" id="KW-1185">Reference proteome</keyword>
<dbReference type="InterPro" id="IPR006912">
    <property type="entry name" value="Harbinger_derived_prot"/>
</dbReference>
<dbReference type="EMBL" id="JAGRRH010000013">
    <property type="protein sequence ID" value="KAG7361594.1"/>
    <property type="molecule type" value="Genomic_DNA"/>
</dbReference>
<reference evidence="2" key="1">
    <citation type="journal article" date="2021" name="Sci. Rep.">
        <title>Diploid genomic architecture of Nitzschia inconspicua, an elite biomass production diatom.</title>
        <authorList>
            <person name="Oliver A."/>
            <person name="Podell S."/>
            <person name="Pinowska A."/>
            <person name="Traller J.C."/>
            <person name="Smith S.R."/>
            <person name="McClure R."/>
            <person name="Beliaev A."/>
            <person name="Bohutskyi P."/>
            <person name="Hill E.A."/>
            <person name="Rabines A."/>
            <person name="Zheng H."/>
            <person name="Allen L.Z."/>
            <person name="Kuo A."/>
            <person name="Grigoriev I.V."/>
            <person name="Allen A.E."/>
            <person name="Hazlebeck D."/>
            <person name="Allen E.E."/>
        </authorList>
    </citation>
    <scope>NUCLEOTIDE SEQUENCE</scope>
    <source>
        <strain evidence="2">Hildebrandi</strain>
    </source>
</reference>
<dbReference type="Proteomes" id="UP000693970">
    <property type="component" value="Unassembled WGS sequence"/>
</dbReference>
<comment type="caution">
    <text evidence="2">The sequence shown here is derived from an EMBL/GenBank/DDBJ whole genome shotgun (WGS) entry which is preliminary data.</text>
</comment>